<sequence length="449" mass="49316">MPQSVFIRGHQWFSSLATIRMNMKHFANNQSLDRRTLLRGSAGVSIALPWLSSMVPAFGSEAQAPSPRRFVGISNALGFHGPNLFPEESGRDYKATRYLQPIQDLRDEFTVVSGASHPGVGGGHKAEPCILSAAPYSGSNFRNTISLDQLMARELGGETRHPSLILSSNGTTSTSYTANGSMIPPENSPGRLFAQLFTDDSPESRVAQKQRIREGRSIMDIVSEEAKAMQRRLGPGDRDKLDAYFTSVRDLERRLEVNQGWAERPKPKVAAKAPEPVSDNSDTIALQTAMHDVIFLALQTDSTRFITMHTSGNGGRVPLEGVEQGYHQLSHHGRNKAKIAQLAIIEEAQMKSWGNLVRRLHKTHEADGTLLDRTMLLLTSNLGNASAHDTKNMPVIVAGGGFKHGQHLAFDRTNNYPLANLYTSMLQRLDLQVDSFASATGTMRGLEMS</sequence>
<accession>A0A517NM46</accession>
<evidence type="ECO:0000313" key="1">
    <source>
        <dbReference type="EMBL" id="QDT08207.1"/>
    </source>
</evidence>
<dbReference type="PROSITE" id="PS51318">
    <property type="entry name" value="TAT"/>
    <property type="match status" value="1"/>
</dbReference>
<dbReference type="AlphaFoldDB" id="A0A517NM46"/>
<keyword evidence="2" id="KW-1185">Reference proteome</keyword>
<dbReference type="InterPro" id="IPR011447">
    <property type="entry name" value="DUF1552"/>
</dbReference>
<evidence type="ECO:0000313" key="2">
    <source>
        <dbReference type="Proteomes" id="UP000319817"/>
    </source>
</evidence>
<protein>
    <recommendedName>
        <fullName evidence="3">DUF1552 domain-containing protein</fullName>
    </recommendedName>
</protein>
<proteinExistence type="predicted"/>
<organism evidence="1 2">
    <name type="scientific">Stieleria marina</name>
    <dbReference type="NCBI Taxonomy" id="1930275"/>
    <lineage>
        <taxon>Bacteria</taxon>
        <taxon>Pseudomonadati</taxon>
        <taxon>Planctomycetota</taxon>
        <taxon>Planctomycetia</taxon>
        <taxon>Pirellulales</taxon>
        <taxon>Pirellulaceae</taxon>
        <taxon>Stieleria</taxon>
    </lineage>
</organism>
<dbReference type="EMBL" id="CP036526">
    <property type="protein sequence ID" value="QDT08207.1"/>
    <property type="molecule type" value="Genomic_DNA"/>
</dbReference>
<evidence type="ECO:0008006" key="3">
    <source>
        <dbReference type="Google" id="ProtNLM"/>
    </source>
</evidence>
<dbReference type="Proteomes" id="UP000319817">
    <property type="component" value="Chromosome"/>
</dbReference>
<dbReference type="InterPro" id="IPR006311">
    <property type="entry name" value="TAT_signal"/>
</dbReference>
<name>A0A517NM46_9BACT</name>
<dbReference type="Pfam" id="PF07586">
    <property type="entry name" value="HXXSHH"/>
    <property type="match status" value="1"/>
</dbReference>
<gene>
    <name evidence="1" type="ORF">K239x_01400</name>
</gene>
<reference evidence="1 2" key="1">
    <citation type="submission" date="2019-02" db="EMBL/GenBank/DDBJ databases">
        <title>Deep-cultivation of Planctomycetes and their phenomic and genomic characterization uncovers novel biology.</title>
        <authorList>
            <person name="Wiegand S."/>
            <person name="Jogler M."/>
            <person name="Boedeker C."/>
            <person name="Pinto D."/>
            <person name="Vollmers J."/>
            <person name="Rivas-Marin E."/>
            <person name="Kohn T."/>
            <person name="Peeters S.H."/>
            <person name="Heuer A."/>
            <person name="Rast P."/>
            <person name="Oberbeckmann S."/>
            <person name="Bunk B."/>
            <person name="Jeske O."/>
            <person name="Meyerdierks A."/>
            <person name="Storesund J.E."/>
            <person name="Kallscheuer N."/>
            <person name="Luecker S."/>
            <person name="Lage O.M."/>
            <person name="Pohl T."/>
            <person name="Merkel B.J."/>
            <person name="Hornburger P."/>
            <person name="Mueller R.-W."/>
            <person name="Bruemmer F."/>
            <person name="Labrenz M."/>
            <person name="Spormann A.M."/>
            <person name="Op den Camp H."/>
            <person name="Overmann J."/>
            <person name="Amann R."/>
            <person name="Jetten M.S.M."/>
            <person name="Mascher T."/>
            <person name="Medema M.H."/>
            <person name="Devos D.P."/>
            <person name="Kaster A.-K."/>
            <person name="Ovreas L."/>
            <person name="Rohde M."/>
            <person name="Galperin M.Y."/>
            <person name="Jogler C."/>
        </authorList>
    </citation>
    <scope>NUCLEOTIDE SEQUENCE [LARGE SCALE GENOMIC DNA]</scope>
    <source>
        <strain evidence="1 2">K23_9</strain>
    </source>
</reference>